<dbReference type="GO" id="GO:0071949">
    <property type="term" value="F:FAD binding"/>
    <property type="evidence" value="ECO:0007669"/>
    <property type="project" value="InterPro"/>
</dbReference>
<dbReference type="InterPro" id="IPR050641">
    <property type="entry name" value="RIFMO-like"/>
</dbReference>
<dbReference type="KEGG" id="swi:Swit_5061"/>
<dbReference type="GO" id="GO:0016709">
    <property type="term" value="F:oxidoreductase activity, acting on paired donors, with incorporation or reduction of molecular oxygen, NAD(P)H as one donor, and incorporation of one atom of oxygen"/>
    <property type="evidence" value="ECO:0007669"/>
    <property type="project" value="UniProtKB-ARBA"/>
</dbReference>
<dbReference type="Proteomes" id="UP000001989">
    <property type="component" value="Plasmid pSWIT02"/>
</dbReference>
<geneLocation type="plasmid" evidence="5 6">
    <name>pSWIT02</name>
</geneLocation>
<keyword evidence="6" id="KW-1185">Reference proteome</keyword>
<sequence>MANVVQASCEVLIVGGGPCGLMLAIELGRRGVDTILIDAKPGTARNPQANATQARTMEHYRRLGFADEVRALGLPSDYPTDIAYFTRYADRELARFRLPSAHEAQASVRSMAGSWSAAELPHRVSQKFVEEALLRHARNQSSVRMMHSHRLTSFAEAVDSVTAKVEPTKGGEALTIHARYLVGADGARSQIRRALGIQMVGESGVQRDFFGGRMAAVYLRAKDFYAETGHDRAWMYWAFNTQRRGWLAAVDGNGEFFFNTQLRTEEEERPLDKAFVTELFTQATGRPIDFEILETGVWIAGHCLVAESLGRDRVWIAGDAAHLFTPAGGNGYNTAVEDAVNLAWKLAAAARGQAGQTLLESYDIERRRIATRNTGYARELARSIGEFVPSPLIEQDGPEGDLARQEAGVYLEAHARREFNIPGITFGGRYDGSPVIACEDAARPPDQMNVYQPTALPGGRPPHAWLPDGTSLYDRFGPEWTLLVLASPDGATDALRAAFALVGQQLDIVLLPDEGLAALYERRMALIRPDQIVAWRGDALPDDPAQLVRHLLGHHTAAVVPA</sequence>
<dbReference type="Pfam" id="PF01494">
    <property type="entry name" value="FAD_binding_3"/>
    <property type="match status" value="1"/>
</dbReference>
<keyword evidence="5" id="KW-0560">Oxidoreductase</keyword>
<dbReference type="PRINTS" id="PR00420">
    <property type="entry name" value="RNGMNOXGNASE"/>
</dbReference>
<dbReference type="SUPFAM" id="SSF51905">
    <property type="entry name" value="FAD/NAD(P)-binding domain"/>
    <property type="match status" value="1"/>
</dbReference>
<reference evidence="5 6" key="1">
    <citation type="journal article" date="2010" name="J. Bacteriol.">
        <title>Genome sequence of the dioxin-mineralizing bacterium Sphingomonas wittichii RW1.</title>
        <authorList>
            <person name="Miller T.R."/>
            <person name="Delcher A.L."/>
            <person name="Salzberg S.L."/>
            <person name="Saunders E."/>
            <person name="Detter J.C."/>
            <person name="Halden R.U."/>
        </authorList>
    </citation>
    <scope>NUCLEOTIDE SEQUENCE [LARGE SCALE GENOMIC DNA]</scope>
    <source>
        <strain evidence="6">DSM 6014 / CCUG 31198 / JCM 15750 / NBRC 105917 / EY 4224 / RW1</strain>
    </source>
</reference>
<dbReference type="EMBL" id="CP000701">
    <property type="protein sequence ID" value="ABQ71674.1"/>
    <property type="molecule type" value="Genomic_DNA"/>
</dbReference>
<evidence type="ECO:0000256" key="2">
    <source>
        <dbReference type="ARBA" id="ARBA00022630"/>
    </source>
</evidence>
<evidence type="ECO:0000256" key="1">
    <source>
        <dbReference type="ARBA" id="ARBA00001974"/>
    </source>
</evidence>
<dbReference type="PANTHER" id="PTHR43004:SF19">
    <property type="entry name" value="BINDING MONOOXYGENASE, PUTATIVE (JCVI)-RELATED"/>
    <property type="match status" value="1"/>
</dbReference>
<dbReference type="InterPro" id="IPR002938">
    <property type="entry name" value="FAD-bd"/>
</dbReference>
<evidence type="ECO:0000313" key="6">
    <source>
        <dbReference type="Proteomes" id="UP000001989"/>
    </source>
</evidence>
<comment type="cofactor">
    <cofactor evidence="1">
        <name>FAD</name>
        <dbReference type="ChEBI" id="CHEBI:57692"/>
    </cofactor>
</comment>
<dbReference type="NCBIfam" id="NF004780">
    <property type="entry name" value="PRK06126.1"/>
    <property type="match status" value="1"/>
</dbReference>
<name>A0A9J9LGI7_RHIWR</name>
<accession>A0A9J9LGI7</accession>
<proteinExistence type="predicted"/>
<keyword evidence="5" id="KW-0614">Plasmid</keyword>
<dbReference type="Gene3D" id="3.30.9.10">
    <property type="entry name" value="D-Amino Acid Oxidase, subunit A, domain 2"/>
    <property type="match status" value="1"/>
</dbReference>
<feature type="domain" description="FAD-binding" evidence="4">
    <location>
        <begin position="9"/>
        <end position="373"/>
    </location>
</feature>
<dbReference type="PANTHER" id="PTHR43004">
    <property type="entry name" value="TRK SYSTEM POTASSIUM UPTAKE PROTEIN"/>
    <property type="match status" value="1"/>
</dbReference>
<evidence type="ECO:0000256" key="3">
    <source>
        <dbReference type="ARBA" id="ARBA00022827"/>
    </source>
</evidence>
<dbReference type="Gene3D" id="3.40.30.120">
    <property type="match status" value="1"/>
</dbReference>
<dbReference type="OrthoDB" id="9791689at2"/>
<organism evidence="5 6">
    <name type="scientific">Rhizorhabdus wittichii (strain DSM 6014 / CCUG 31198 / JCM 15750 / NBRC 105917 / EY 4224 / RW1)</name>
    <name type="common">Sphingomonas wittichii</name>
    <dbReference type="NCBI Taxonomy" id="392499"/>
    <lineage>
        <taxon>Bacteria</taxon>
        <taxon>Pseudomonadati</taxon>
        <taxon>Pseudomonadota</taxon>
        <taxon>Alphaproteobacteria</taxon>
        <taxon>Sphingomonadales</taxon>
        <taxon>Sphingomonadaceae</taxon>
        <taxon>Rhizorhabdus</taxon>
    </lineage>
</organism>
<keyword evidence="3" id="KW-0274">FAD</keyword>
<gene>
    <name evidence="5" type="ordered locus">Swit_5061</name>
</gene>
<dbReference type="AlphaFoldDB" id="A0A9J9LGI7"/>
<keyword evidence="5" id="KW-0503">Monooxygenase</keyword>
<evidence type="ECO:0000259" key="4">
    <source>
        <dbReference type="Pfam" id="PF01494"/>
    </source>
</evidence>
<evidence type="ECO:0000313" key="5">
    <source>
        <dbReference type="EMBL" id="ABQ71674.1"/>
    </source>
</evidence>
<dbReference type="Gene3D" id="3.50.50.60">
    <property type="entry name" value="FAD/NAD(P)-binding domain"/>
    <property type="match status" value="1"/>
</dbReference>
<dbReference type="Pfam" id="PF21274">
    <property type="entry name" value="Rng_hyd_C"/>
    <property type="match status" value="1"/>
</dbReference>
<protein>
    <submittedName>
        <fullName evidence="5">Monooxygenase, FAD-binding</fullName>
    </submittedName>
</protein>
<dbReference type="InterPro" id="IPR036188">
    <property type="entry name" value="FAD/NAD-bd_sf"/>
</dbReference>
<keyword evidence="2" id="KW-0285">Flavoprotein</keyword>